<dbReference type="InterPro" id="IPR050640">
    <property type="entry name" value="Bact_2-comp_sensor_kinase"/>
</dbReference>
<dbReference type="GO" id="GO:0005886">
    <property type="term" value="C:plasma membrane"/>
    <property type="evidence" value="ECO:0007669"/>
    <property type="project" value="UniProtKB-SubCell"/>
</dbReference>
<proteinExistence type="predicted"/>
<feature type="transmembrane region" description="Helical" evidence="12">
    <location>
        <begin position="18"/>
        <end position="37"/>
    </location>
</feature>
<keyword evidence="16" id="KW-1185">Reference proteome</keyword>
<feature type="transmembrane region" description="Helical" evidence="12">
    <location>
        <begin position="297"/>
        <end position="315"/>
    </location>
</feature>
<evidence type="ECO:0000259" key="13">
    <source>
        <dbReference type="Pfam" id="PF02518"/>
    </source>
</evidence>
<dbReference type="PANTHER" id="PTHR34220">
    <property type="entry name" value="SENSOR HISTIDINE KINASE YPDA"/>
    <property type="match status" value="1"/>
</dbReference>
<evidence type="ECO:0000256" key="3">
    <source>
        <dbReference type="ARBA" id="ARBA00022553"/>
    </source>
</evidence>
<dbReference type="InterPro" id="IPR003594">
    <property type="entry name" value="HATPase_dom"/>
</dbReference>
<dbReference type="GO" id="GO:0000155">
    <property type="term" value="F:phosphorelay sensor kinase activity"/>
    <property type="evidence" value="ECO:0007669"/>
    <property type="project" value="InterPro"/>
</dbReference>
<feature type="domain" description="Histidine kinase/HSP90-like ATPase" evidence="13">
    <location>
        <begin position="475"/>
        <end position="577"/>
    </location>
</feature>
<dbReference type="SUPFAM" id="SSF158472">
    <property type="entry name" value="HAMP domain-like"/>
    <property type="match status" value="1"/>
</dbReference>
<evidence type="ECO:0000256" key="7">
    <source>
        <dbReference type="ARBA" id="ARBA00022777"/>
    </source>
</evidence>
<dbReference type="Gene3D" id="6.10.340.10">
    <property type="match status" value="1"/>
</dbReference>
<dbReference type="AlphaFoldDB" id="A0A371J042"/>
<gene>
    <name evidence="15" type="ORF">CHL78_015250</name>
</gene>
<dbReference type="PANTHER" id="PTHR34220:SF11">
    <property type="entry name" value="SENSOR PROTEIN KINASE HPTS"/>
    <property type="match status" value="1"/>
</dbReference>
<dbReference type="GO" id="GO:0005524">
    <property type="term" value="F:ATP binding"/>
    <property type="evidence" value="ECO:0007669"/>
    <property type="project" value="UniProtKB-KW"/>
</dbReference>
<keyword evidence="4" id="KW-0808">Transferase</keyword>
<protein>
    <submittedName>
        <fullName evidence="15">Sensor histidine kinase</fullName>
    </submittedName>
</protein>
<keyword evidence="3" id="KW-0597">Phosphoprotein</keyword>
<evidence type="ECO:0000256" key="5">
    <source>
        <dbReference type="ARBA" id="ARBA00022692"/>
    </source>
</evidence>
<keyword evidence="8" id="KW-0067">ATP-binding</keyword>
<evidence type="ECO:0000259" key="14">
    <source>
        <dbReference type="Pfam" id="PF06580"/>
    </source>
</evidence>
<keyword evidence="7 15" id="KW-0418">Kinase</keyword>
<reference evidence="15 16" key="1">
    <citation type="journal article" date="2017" name="Genome Announc.">
        <title>Draft Genome Sequence of Romboutsia weinsteinii sp. nov. Strain CCRI-19649(T) Isolated from Surface Water.</title>
        <authorList>
            <person name="Maheux A.F."/>
            <person name="Boudreau D.K."/>
            <person name="Berube E."/>
            <person name="Boissinot M."/>
            <person name="Cantin P."/>
            <person name="Raymond F."/>
            <person name="Corbeil J."/>
            <person name="Omar R.F."/>
            <person name="Bergeron M.G."/>
        </authorList>
    </citation>
    <scope>NUCLEOTIDE SEQUENCE [LARGE SCALE GENOMIC DNA]</scope>
    <source>
        <strain evidence="15 16">CCRI-19649</strain>
    </source>
</reference>
<sequence>MEKKIISKLRETSISKRLIVSFLTLSIVPIILIFTVINTTTVNLIKNNIVTNDKVSSKLICDSISSYISKFDSITNEIIWNSELLNSLKSYDQLKVEEKNRFNNELARILRSRTTYISDIADFTIFNEELQVVYNEGFNYVGQEAKIEEVEKGLRNNKIINWTSIRKENSNYIAMTKAIKMGNRDYGYIFLAIKEKVILDMFKNYNENFNGFGFISDENNNIVISNNKDISKSGEISNISKDIRILKNIDNSTRIIKYQGKKFIITEKPISYATWKLVGIIPYNYIYLSCIDIYKTYAVVSIIVIGLSIFIAMLIHKSISNPINEIVFAMNNVNESTLGETMVVSGSDEISFIMKKYNRMSKNIKTLIHTVKLREKEKREVTLRMLQAQINPHFLFNTLGSLRYIAMMNNDNIVSNGLEALARLLRSTIVNKDEFISIREEIENVKNYITIQKIRYGDTFNIEYEIEETILEQKMLKFILQPIVENCILHGFEETDEYNYIKIRVYANEEFLNFEIIDNGVGINEDKLEEGNFNIDKFAGIGVKNIRERLNLYYEGVFTFEIISKDQNGTVSKIIIPKIIGGVTYESISS</sequence>
<accession>A0A371J042</accession>
<comment type="subcellular location">
    <subcellularLocation>
        <location evidence="1">Cell membrane</location>
        <topology evidence="1">Multi-pass membrane protein</topology>
    </subcellularLocation>
</comment>
<keyword evidence="10" id="KW-0902">Two-component regulatory system</keyword>
<evidence type="ECO:0000256" key="9">
    <source>
        <dbReference type="ARBA" id="ARBA00022989"/>
    </source>
</evidence>
<keyword evidence="5 12" id="KW-0812">Transmembrane</keyword>
<evidence type="ECO:0000256" key="6">
    <source>
        <dbReference type="ARBA" id="ARBA00022741"/>
    </source>
</evidence>
<keyword evidence="9 12" id="KW-1133">Transmembrane helix</keyword>
<keyword evidence="2" id="KW-1003">Cell membrane</keyword>
<evidence type="ECO:0000256" key="4">
    <source>
        <dbReference type="ARBA" id="ARBA00022679"/>
    </source>
</evidence>
<evidence type="ECO:0000256" key="8">
    <source>
        <dbReference type="ARBA" id="ARBA00022840"/>
    </source>
</evidence>
<keyword evidence="6" id="KW-0547">Nucleotide-binding</keyword>
<evidence type="ECO:0000256" key="1">
    <source>
        <dbReference type="ARBA" id="ARBA00004651"/>
    </source>
</evidence>
<dbReference type="Proteomes" id="UP000215694">
    <property type="component" value="Unassembled WGS sequence"/>
</dbReference>
<dbReference type="OrthoDB" id="9809348at2"/>
<evidence type="ECO:0000313" key="16">
    <source>
        <dbReference type="Proteomes" id="UP000215694"/>
    </source>
</evidence>
<keyword evidence="11 12" id="KW-0472">Membrane</keyword>
<evidence type="ECO:0000256" key="11">
    <source>
        <dbReference type="ARBA" id="ARBA00023136"/>
    </source>
</evidence>
<dbReference type="EMBL" id="NOJY02000037">
    <property type="protein sequence ID" value="RDY26036.1"/>
    <property type="molecule type" value="Genomic_DNA"/>
</dbReference>
<dbReference type="RefSeq" id="WP_094368276.1">
    <property type="nucleotide sequence ID" value="NZ_NOJY02000037.1"/>
</dbReference>
<organism evidence="15 16">
    <name type="scientific">Romboutsia weinsteinii</name>
    <dbReference type="NCBI Taxonomy" id="2020949"/>
    <lineage>
        <taxon>Bacteria</taxon>
        <taxon>Bacillati</taxon>
        <taxon>Bacillota</taxon>
        <taxon>Clostridia</taxon>
        <taxon>Peptostreptococcales</taxon>
        <taxon>Peptostreptococcaceae</taxon>
        <taxon>Romboutsia</taxon>
    </lineage>
</organism>
<dbReference type="Gene3D" id="3.30.565.10">
    <property type="entry name" value="Histidine kinase-like ATPase, C-terminal domain"/>
    <property type="match status" value="1"/>
</dbReference>
<evidence type="ECO:0000256" key="2">
    <source>
        <dbReference type="ARBA" id="ARBA00022475"/>
    </source>
</evidence>
<evidence type="ECO:0000256" key="10">
    <source>
        <dbReference type="ARBA" id="ARBA00023012"/>
    </source>
</evidence>
<dbReference type="SUPFAM" id="SSF55874">
    <property type="entry name" value="ATPase domain of HSP90 chaperone/DNA topoisomerase II/histidine kinase"/>
    <property type="match status" value="1"/>
</dbReference>
<dbReference type="Pfam" id="PF02518">
    <property type="entry name" value="HATPase_c"/>
    <property type="match status" value="1"/>
</dbReference>
<feature type="domain" description="Signal transduction histidine kinase internal region" evidence="14">
    <location>
        <begin position="383"/>
        <end position="460"/>
    </location>
</feature>
<name>A0A371J042_9FIRM</name>
<comment type="caution">
    <text evidence="15">The sequence shown here is derived from an EMBL/GenBank/DDBJ whole genome shotgun (WGS) entry which is preliminary data.</text>
</comment>
<evidence type="ECO:0000313" key="15">
    <source>
        <dbReference type="EMBL" id="RDY26036.1"/>
    </source>
</evidence>
<dbReference type="InterPro" id="IPR010559">
    <property type="entry name" value="Sig_transdc_His_kin_internal"/>
</dbReference>
<dbReference type="Gene3D" id="3.30.450.20">
    <property type="entry name" value="PAS domain"/>
    <property type="match status" value="1"/>
</dbReference>
<dbReference type="InterPro" id="IPR036890">
    <property type="entry name" value="HATPase_C_sf"/>
</dbReference>
<dbReference type="Pfam" id="PF06580">
    <property type="entry name" value="His_kinase"/>
    <property type="match status" value="1"/>
</dbReference>
<evidence type="ECO:0000256" key="12">
    <source>
        <dbReference type="SAM" id="Phobius"/>
    </source>
</evidence>